<sequence>MPAARPARRLWLLALGTLLLLGTAGASGAAFMQRQQDAELARAITGGEPDRAPALLIRYGCGGCHAIPGVPGADGRVAAPLAKLRERVYVGGVTRNTADNLVAWIVDPRALSPRSAMPVTGITPAEARDVAAYLYAR</sequence>
<evidence type="ECO:0000256" key="2">
    <source>
        <dbReference type="ARBA" id="ARBA00022723"/>
    </source>
</evidence>
<dbReference type="Proteomes" id="UP001518989">
    <property type="component" value="Unassembled WGS sequence"/>
</dbReference>
<dbReference type="InterPro" id="IPR009056">
    <property type="entry name" value="Cyt_c-like_dom"/>
</dbReference>
<dbReference type="Gene3D" id="1.10.760.10">
    <property type="entry name" value="Cytochrome c-like domain"/>
    <property type="match status" value="1"/>
</dbReference>
<evidence type="ECO:0000259" key="5">
    <source>
        <dbReference type="PROSITE" id="PS51007"/>
    </source>
</evidence>
<name>A0ABS3KJZ0_9PROT</name>
<organism evidence="6 7">
    <name type="scientific">Roseomonas haemaphysalidis</name>
    <dbReference type="NCBI Taxonomy" id="2768162"/>
    <lineage>
        <taxon>Bacteria</taxon>
        <taxon>Pseudomonadati</taxon>
        <taxon>Pseudomonadota</taxon>
        <taxon>Alphaproteobacteria</taxon>
        <taxon>Acetobacterales</taxon>
        <taxon>Roseomonadaceae</taxon>
        <taxon>Roseomonas</taxon>
    </lineage>
</organism>
<comment type="caution">
    <text evidence="6">The sequence shown here is derived from an EMBL/GenBank/DDBJ whole genome shotgun (WGS) entry which is preliminary data.</text>
</comment>
<proteinExistence type="predicted"/>
<dbReference type="PROSITE" id="PS51007">
    <property type="entry name" value="CYTC"/>
    <property type="match status" value="1"/>
</dbReference>
<keyword evidence="7" id="KW-1185">Reference proteome</keyword>
<evidence type="ECO:0000313" key="7">
    <source>
        <dbReference type="Proteomes" id="UP001518989"/>
    </source>
</evidence>
<dbReference type="SUPFAM" id="SSF46626">
    <property type="entry name" value="Cytochrome c"/>
    <property type="match status" value="1"/>
</dbReference>
<protein>
    <submittedName>
        <fullName evidence="6">Cytochrome C</fullName>
    </submittedName>
</protein>
<evidence type="ECO:0000256" key="1">
    <source>
        <dbReference type="ARBA" id="ARBA00022617"/>
    </source>
</evidence>
<feature type="domain" description="Cytochrome c" evidence="5">
    <location>
        <begin position="47"/>
        <end position="137"/>
    </location>
</feature>
<evidence type="ECO:0000256" key="3">
    <source>
        <dbReference type="ARBA" id="ARBA00023004"/>
    </source>
</evidence>
<keyword evidence="3 4" id="KW-0408">Iron</keyword>
<evidence type="ECO:0000256" key="4">
    <source>
        <dbReference type="PROSITE-ProRule" id="PRU00433"/>
    </source>
</evidence>
<dbReference type="EMBL" id="JACTNG010000001">
    <property type="protein sequence ID" value="MBO1077779.1"/>
    <property type="molecule type" value="Genomic_DNA"/>
</dbReference>
<keyword evidence="1 4" id="KW-0349">Heme</keyword>
<gene>
    <name evidence="6" type="ORF">IAI61_01965</name>
</gene>
<dbReference type="Pfam" id="PF00034">
    <property type="entry name" value="Cytochrom_C"/>
    <property type="match status" value="1"/>
</dbReference>
<evidence type="ECO:0000313" key="6">
    <source>
        <dbReference type="EMBL" id="MBO1077779.1"/>
    </source>
</evidence>
<accession>A0ABS3KJZ0</accession>
<reference evidence="6 7" key="1">
    <citation type="submission" date="2020-09" db="EMBL/GenBank/DDBJ databases">
        <title>Roseomonas.</title>
        <authorList>
            <person name="Zhu W."/>
        </authorList>
    </citation>
    <scope>NUCLEOTIDE SEQUENCE [LARGE SCALE GENOMIC DNA]</scope>
    <source>
        <strain evidence="6 7">573</strain>
    </source>
</reference>
<keyword evidence="2 4" id="KW-0479">Metal-binding</keyword>
<dbReference type="InterPro" id="IPR036909">
    <property type="entry name" value="Cyt_c-like_dom_sf"/>
</dbReference>